<evidence type="ECO:0000313" key="1">
    <source>
        <dbReference type="EMBL" id="SFC61338.1"/>
    </source>
</evidence>
<sequence length="432" mass="48934">MEHKGVEMPTLHTAIRAKMGSTPYYVTTMKVSDLVQVARPASEQEEWATSGLTERLQRDLNDSRVRTEIAPYLANSPDRFFGAIILLLDAEEEPEFESFSEVAKNLPKAYRSAMAKDSFGFLTIDSGERIILDGQHRFAALREVHLARTVEGDYVKDVGDDEVTVIIVPRISTQHTRKIFNKVNRYAKNTSRGDNILTSEDDGFAILTRRLADDGGPLAGKNHKNESLVNYKNNTIAERSTQLTTLSAIYETVRIIAEHYDMADELNEKKTHVRPSEETLDQGYEHVEGWWTTVLDGMPKLKYGRDNTKLLPELRAKDADYGLLFKPATHIVLFQALSQILNADPDLNLKTAVERTYELDWKLTAPLWRDVLINSAHNILTKKENYNLAADLITYMVVGSKLPTNQIDQLRERIARARGEDESTFELPEPLA</sequence>
<protein>
    <submittedName>
        <fullName evidence="1">DNA sulfur modification protein DndB</fullName>
    </submittedName>
</protein>
<dbReference type="InterPro" id="IPR017601">
    <property type="entry name" value="DGQHR-contain_dom"/>
</dbReference>
<dbReference type="NCBIfam" id="TIGR03187">
    <property type="entry name" value="DGQHR"/>
    <property type="match status" value="1"/>
</dbReference>
<dbReference type="CDD" id="cd16414">
    <property type="entry name" value="dndB_like"/>
    <property type="match status" value="1"/>
</dbReference>
<accession>A0A1I1KRL7</accession>
<reference evidence="1 2" key="1">
    <citation type="submission" date="2016-10" db="EMBL/GenBank/DDBJ databases">
        <authorList>
            <person name="de Groot N.N."/>
        </authorList>
    </citation>
    <scope>NUCLEOTIDE SEQUENCE [LARGE SCALE GENOMIC DNA]</scope>
    <source>
        <strain evidence="1 2">CGMCC 4.5739</strain>
    </source>
</reference>
<organism evidence="1 2">
    <name type="scientific">Streptomyces aidingensis</name>
    <dbReference type="NCBI Taxonomy" id="910347"/>
    <lineage>
        <taxon>Bacteria</taxon>
        <taxon>Bacillati</taxon>
        <taxon>Actinomycetota</taxon>
        <taxon>Actinomycetes</taxon>
        <taxon>Kitasatosporales</taxon>
        <taxon>Streptomycetaceae</taxon>
        <taxon>Streptomyces</taxon>
    </lineage>
</organism>
<dbReference type="STRING" id="910347.SAMN05421773_104275"/>
<dbReference type="EMBL" id="FOLM01000004">
    <property type="protein sequence ID" value="SFC61338.1"/>
    <property type="molecule type" value="Genomic_DNA"/>
</dbReference>
<dbReference type="InterPro" id="IPR017642">
    <property type="entry name" value="DNA_S_mod_DndB"/>
</dbReference>
<gene>
    <name evidence="1" type="ORF">SAMN05421773_104275</name>
</gene>
<proteinExistence type="predicted"/>
<evidence type="ECO:0000313" key="2">
    <source>
        <dbReference type="Proteomes" id="UP000199207"/>
    </source>
</evidence>
<keyword evidence="2" id="KW-1185">Reference proteome</keyword>
<dbReference type="Proteomes" id="UP000199207">
    <property type="component" value="Unassembled WGS sequence"/>
</dbReference>
<name>A0A1I1KRL7_9ACTN</name>
<dbReference type="Pfam" id="PF14072">
    <property type="entry name" value="DndB"/>
    <property type="match status" value="1"/>
</dbReference>
<dbReference type="AlphaFoldDB" id="A0A1I1KRL7"/>